<dbReference type="PANTHER" id="PTHR34773:SF1">
    <property type="entry name" value="FLAGELLAR SECRETION CHAPERONE FLIS"/>
    <property type="match status" value="1"/>
</dbReference>
<dbReference type="SUPFAM" id="SSF101116">
    <property type="entry name" value="Flagellar export chaperone FliS"/>
    <property type="match status" value="1"/>
</dbReference>
<name>A0A1C3JXC6_9BURK</name>
<dbReference type="PANTHER" id="PTHR34773">
    <property type="entry name" value="FLAGELLAR SECRETION CHAPERONE FLIS"/>
    <property type="match status" value="1"/>
</dbReference>
<dbReference type="GO" id="GO:0005829">
    <property type="term" value="C:cytosol"/>
    <property type="evidence" value="ECO:0007669"/>
    <property type="project" value="UniProtKB-SubCell"/>
</dbReference>
<dbReference type="Gene3D" id="1.20.120.340">
    <property type="entry name" value="Flagellar protein FliS"/>
    <property type="match status" value="1"/>
</dbReference>
<dbReference type="GO" id="GO:0071973">
    <property type="term" value="P:bacterial-type flagellum-dependent cell motility"/>
    <property type="evidence" value="ECO:0007669"/>
    <property type="project" value="TreeGrafter"/>
</dbReference>
<dbReference type="PIRSF" id="PIRSF039090">
    <property type="entry name" value="Flis"/>
    <property type="match status" value="1"/>
</dbReference>
<evidence type="ECO:0000256" key="3">
    <source>
        <dbReference type="ARBA" id="ARBA00022490"/>
    </source>
</evidence>
<keyword evidence="4 6" id="KW-1005">Bacterial flagellum biogenesis</keyword>
<comment type="subcellular location">
    <subcellularLocation>
        <location evidence="1 6">Cytoplasm</location>
        <location evidence="1 6">Cytosol</location>
    </subcellularLocation>
</comment>
<dbReference type="OrthoDB" id="9792010at2"/>
<keyword evidence="9" id="KW-1185">Reference proteome</keyword>
<dbReference type="GO" id="GO:0044780">
    <property type="term" value="P:bacterial-type flagellum assembly"/>
    <property type="evidence" value="ECO:0007669"/>
    <property type="project" value="InterPro"/>
</dbReference>
<evidence type="ECO:0000313" key="8">
    <source>
        <dbReference type="EMBL" id="SOE49582.1"/>
    </source>
</evidence>
<dbReference type="InterPro" id="IPR036584">
    <property type="entry name" value="FliS_sf"/>
</dbReference>
<accession>A0A1C3JXC6</accession>
<evidence type="ECO:0000256" key="5">
    <source>
        <dbReference type="ARBA" id="ARBA00023186"/>
    </source>
</evidence>
<dbReference type="STRING" id="1851544.ODI_01268"/>
<gene>
    <name evidence="7" type="ORF">ODI_01268</name>
    <name evidence="8" type="ORF">ODI_R2176</name>
</gene>
<evidence type="ECO:0000256" key="1">
    <source>
        <dbReference type="ARBA" id="ARBA00004514"/>
    </source>
</evidence>
<reference evidence="7 9" key="1">
    <citation type="submission" date="2016-06" db="EMBL/GenBank/DDBJ databases">
        <authorList>
            <person name="Kjaerup R.B."/>
            <person name="Dalgaard T.S."/>
            <person name="Juul-Madsen H.R."/>
        </authorList>
    </citation>
    <scope>NUCLEOTIDE SEQUENCE [LARGE SCALE GENOMIC DNA]</scope>
    <source>
        <strain evidence="7">Orrdi1</strain>
    </source>
</reference>
<keyword evidence="3 6" id="KW-0963">Cytoplasm</keyword>
<keyword evidence="7" id="KW-0969">Cilium</keyword>
<dbReference type="NCBIfam" id="TIGR00208">
    <property type="entry name" value="fliS"/>
    <property type="match status" value="1"/>
</dbReference>
<evidence type="ECO:0000313" key="9">
    <source>
        <dbReference type="Proteomes" id="UP000078558"/>
    </source>
</evidence>
<dbReference type="EMBL" id="FLRC01000003">
    <property type="protein sequence ID" value="SBT23886.1"/>
    <property type="molecule type" value="Genomic_DNA"/>
</dbReference>
<dbReference type="RefSeq" id="WP_067749504.1">
    <property type="nucleotide sequence ID" value="NZ_LT907988.1"/>
</dbReference>
<dbReference type="Proteomes" id="UP000078558">
    <property type="component" value="Chromosome I"/>
</dbReference>
<evidence type="ECO:0000313" key="7">
    <source>
        <dbReference type="EMBL" id="SBT23886.1"/>
    </source>
</evidence>
<comment type="similarity">
    <text evidence="2 6">Belongs to the FliS family.</text>
</comment>
<dbReference type="AlphaFoldDB" id="A0A1C3JXC6"/>
<protein>
    <recommendedName>
        <fullName evidence="6">Flagellar secretion chaperone FliS</fullName>
    </recommendedName>
</protein>
<sequence>MSYATRRSPGARGIAHTYSNIGLETEVLSASPEKLITLLLDGARAAIARAKLYMEEGNIPARGQSISKALDIIENGLKACLDMEKGGEIAVNLRNVYELASHSLLLANLNADIERLDVADRLLADIADAWRAVTGKGS</sequence>
<keyword evidence="7" id="KW-0966">Cell projection</keyword>
<evidence type="ECO:0000256" key="4">
    <source>
        <dbReference type="ARBA" id="ARBA00022795"/>
    </source>
</evidence>
<dbReference type="CDD" id="cd16098">
    <property type="entry name" value="FliS"/>
    <property type="match status" value="1"/>
</dbReference>
<evidence type="ECO:0000256" key="2">
    <source>
        <dbReference type="ARBA" id="ARBA00008787"/>
    </source>
</evidence>
<dbReference type="InterPro" id="IPR003713">
    <property type="entry name" value="FliS"/>
</dbReference>
<evidence type="ECO:0000256" key="6">
    <source>
        <dbReference type="PIRNR" id="PIRNR039090"/>
    </source>
</evidence>
<proteinExistence type="inferred from homology"/>
<dbReference type="Pfam" id="PF02561">
    <property type="entry name" value="FliS"/>
    <property type="match status" value="1"/>
</dbReference>
<reference evidence="8 9" key="2">
    <citation type="submission" date="2017-08" db="EMBL/GenBank/DDBJ databases">
        <authorList>
            <person name="de Groot N.N."/>
        </authorList>
    </citation>
    <scope>NUCLEOTIDE SEQUENCE [LARGE SCALE GENOMIC DNA]</scope>
    <source>
        <strain evidence="8">Orrdi1</strain>
    </source>
</reference>
<organism evidence="7 9">
    <name type="scientific">Orrella dioscoreae</name>
    <dbReference type="NCBI Taxonomy" id="1851544"/>
    <lineage>
        <taxon>Bacteria</taxon>
        <taxon>Pseudomonadati</taxon>
        <taxon>Pseudomonadota</taxon>
        <taxon>Betaproteobacteria</taxon>
        <taxon>Burkholderiales</taxon>
        <taxon>Alcaligenaceae</taxon>
        <taxon>Orrella</taxon>
    </lineage>
</organism>
<keyword evidence="7" id="KW-0282">Flagellum</keyword>
<keyword evidence="5" id="KW-0143">Chaperone</keyword>
<dbReference type="KEGG" id="odi:ODI_R2176"/>
<dbReference type="EMBL" id="LT907988">
    <property type="protein sequence ID" value="SOE49582.1"/>
    <property type="molecule type" value="Genomic_DNA"/>
</dbReference>